<organism evidence="1 2">
    <name type="scientific">Colocasia esculenta</name>
    <name type="common">Wild taro</name>
    <name type="synonym">Arum esculentum</name>
    <dbReference type="NCBI Taxonomy" id="4460"/>
    <lineage>
        <taxon>Eukaryota</taxon>
        <taxon>Viridiplantae</taxon>
        <taxon>Streptophyta</taxon>
        <taxon>Embryophyta</taxon>
        <taxon>Tracheophyta</taxon>
        <taxon>Spermatophyta</taxon>
        <taxon>Magnoliopsida</taxon>
        <taxon>Liliopsida</taxon>
        <taxon>Araceae</taxon>
        <taxon>Aroideae</taxon>
        <taxon>Colocasieae</taxon>
        <taxon>Colocasia</taxon>
    </lineage>
</organism>
<proteinExistence type="predicted"/>
<sequence length="129" mass="13851">MRWNRKNAKLDRFSFFGGWGASSQAYPRPISCPSRLAAAGLPISPQLPPVFDPSCMRQKLVPRTVQRPSPTPAVMVRLRIGRSPASERLKSAMGNSSSIYATNSALCLSGKGDEGGKLEGVTLFISCGP</sequence>
<protein>
    <submittedName>
        <fullName evidence="1">Uncharacterized protein</fullName>
    </submittedName>
</protein>
<dbReference type="Proteomes" id="UP000652761">
    <property type="component" value="Unassembled WGS sequence"/>
</dbReference>
<keyword evidence="2" id="KW-1185">Reference proteome</keyword>
<name>A0A843WDT2_COLES</name>
<evidence type="ECO:0000313" key="1">
    <source>
        <dbReference type="EMBL" id="MQM04958.1"/>
    </source>
</evidence>
<reference evidence="1" key="1">
    <citation type="submission" date="2017-07" db="EMBL/GenBank/DDBJ databases">
        <title>Taro Niue Genome Assembly and Annotation.</title>
        <authorList>
            <person name="Atibalentja N."/>
            <person name="Keating K."/>
            <person name="Fields C.J."/>
        </authorList>
    </citation>
    <scope>NUCLEOTIDE SEQUENCE</scope>
    <source>
        <strain evidence="1">Niue_2</strain>
        <tissue evidence="1">Leaf</tissue>
    </source>
</reference>
<gene>
    <name evidence="1" type="ORF">Taro_037762</name>
</gene>
<dbReference type="AlphaFoldDB" id="A0A843WDT2"/>
<dbReference type="EMBL" id="NMUH01003316">
    <property type="protein sequence ID" value="MQM04958.1"/>
    <property type="molecule type" value="Genomic_DNA"/>
</dbReference>
<evidence type="ECO:0000313" key="2">
    <source>
        <dbReference type="Proteomes" id="UP000652761"/>
    </source>
</evidence>
<comment type="caution">
    <text evidence="1">The sequence shown here is derived from an EMBL/GenBank/DDBJ whole genome shotgun (WGS) entry which is preliminary data.</text>
</comment>
<dbReference type="OrthoDB" id="647097at2759"/>
<accession>A0A843WDT2</accession>